<organism evidence="1 2">
    <name type="scientific">Undibacterium jejuense</name>
    <dbReference type="NCBI Taxonomy" id="1344949"/>
    <lineage>
        <taxon>Bacteria</taxon>
        <taxon>Pseudomonadati</taxon>
        <taxon>Pseudomonadota</taxon>
        <taxon>Betaproteobacteria</taxon>
        <taxon>Burkholderiales</taxon>
        <taxon>Oxalobacteraceae</taxon>
        <taxon>Undibacterium</taxon>
    </lineage>
</organism>
<accession>A0A923KM30</accession>
<comment type="caution">
    <text evidence="1">The sequence shown here is derived from an EMBL/GenBank/DDBJ whole genome shotgun (WGS) entry which is preliminary data.</text>
</comment>
<dbReference type="Proteomes" id="UP000634011">
    <property type="component" value="Unassembled WGS sequence"/>
</dbReference>
<evidence type="ECO:0008006" key="3">
    <source>
        <dbReference type="Google" id="ProtNLM"/>
    </source>
</evidence>
<protein>
    <recommendedName>
        <fullName evidence="3">HTH luxR-type domain-containing protein</fullName>
    </recommendedName>
</protein>
<reference evidence="1" key="1">
    <citation type="submission" date="2020-08" db="EMBL/GenBank/DDBJ databases">
        <title>Novel species isolated from subtropical streams in China.</title>
        <authorList>
            <person name="Lu H."/>
        </authorList>
    </citation>
    <scope>NUCLEOTIDE SEQUENCE</scope>
    <source>
        <strain evidence="1">KACC 12607</strain>
    </source>
</reference>
<dbReference type="AlphaFoldDB" id="A0A923KM30"/>
<keyword evidence="2" id="KW-1185">Reference proteome</keyword>
<evidence type="ECO:0000313" key="1">
    <source>
        <dbReference type="EMBL" id="MBC3863700.1"/>
    </source>
</evidence>
<proteinExistence type="predicted"/>
<dbReference type="RefSeq" id="WP_186913638.1">
    <property type="nucleotide sequence ID" value="NZ_JACOFV010000016.1"/>
</dbReference>
<sequence length="273" mass="31204">MSTINEQQYRLISPDQFTSEHIEFLNNFKLSVSLLSSQTDIILGAKDIHSKHFISTDAYAKLVALPTGEDVANRYDVDMPCEGTVEFADCYVREDQELLQQSDINKKVSVLNIHQYGDGVRALVFEKCLLKHHPSQTILGTIYSAREVDISNFFAFIPNSIFEFHRGCSIEAIYGVLNLNDIKLSEYEHEVCFLLILNWDFKQIADFFNKHQPLSRKRSGDTMYKCKNRICDKLGIPNANLALLREALVGMGVHRKIPQSFFNRLLGSHLIIL</sequence>
<evidence type="ECO:0000313" key="2">
    <source>
        <dbReference type="Proteomes" id="UP000634011"/>
    </source>
</evidence>
<gene>
    <name evidence="1" type="ORF">H8K32_16450</name>
</gene>
<dbReference type="EMBL" id="JACOFV010000016">
    <property type="protein sequence ID" value="MBC3863700.1"/>
    <property type="molecule type" value="Genomic_DNA"/>
</dbReference>
<name>A0A923KM30_9BURK</name>